<protein>
    <submittedName>
        <fullName evidence="8">DoxX family protein</fullName>
    </submittedName>
</protein>
<feature type="transmembrane region" description="Helical" evidence="7">
    <location>
        <begin position="47"/>
        <end position="65"/>
    </location>
</feature>
<sequence>MKNANISLLIVRVAAGGMMLTHGYPKFLKLISGDFGFADPIGIGQELSLILTVLAEFGCSIFLVLGLFTRWVAIPLAFTMVVAVFIVHGDDPFSKQEFGLLYLSLFLVAALSGPGKYSIDHYRGK</sequence>
<dbReference type="InterPro" id="IPR032808">
    <property type="entry name" value="DoxX"/>
</dbReference>
<reference evidence="8" key="1">
    <citation type="submission" date="2021-01" db="EMBL/GenBank/DDBJ databases">
        <title>Marivirga aurantiaca sp. nov., isolated from intertidal surface sediments.</title>
        <authorList>
            <person name="Zhang M."/>
        </authorList>
    </citation>
    <scope>NUCLEOTIDE SEQUENCE</scope>
    <source>
        <strain evidence="8">S37H4</strain>
    </source>
</reference>
<evidence type="ECO:0000256" key="3">
    <source>
        <dbReference type="ARBA" id="ARBA00022475"/>
    </source>
</evidence>
<accession>A0A935C6Z7</accession>
<evidence type="ECO:0000256" key="1">
    <source>
        <dbReference type="ARBA" id="ARBA00004651"/>
    </source>
</evidence>
<feature type="transmembrane region" description="Helical" evidence="7">
    <location>
        <begin position="100"/>
        <end position="119"/>
    </location>
</feature>
<dbReference type="PANTHER" id="PTHR33452">
    <property type="entry name" value="OXIDOREDUCTASE CATD-RELATED"/>
    <property type="match status" value="1"/>
</dbReference>
<keyword evidence="9" id="KW-1185">Reference proteome</keyword>
<evidence type="ECO:0000256" key="7">
    <source>
        <dbReference type="SAM" id="Phobius"/>
    </source>
</evidence>
<dbReference type="Proteomes" id="UP000611723">
    <property type="component" value="Unassembled WGS sequence"/>
</dbReference>
<comment type="similarity">
    <text evidence="2">Belongs to the DoxX family.</text>
</comment>
<dbReference type="GO" id="GO:0005886">
    <property type="term" value="C:plasma membrane"/>
    <property type="evidence" value="ECO:0007669"/>
    <property type="project" value="UniProtKB-SubCell"/>
</dbReference>
<feature type="transmembrane region" description="Helical" evidence="7">
    <location>
        <begin position="72"/>
        <end position="88"/>
    </location>
</feature>
<evidence type="ECO:0000313" key="9">
    <source>
        <dbReference type="Proteomes" id="UP000611723"/>
    </source>
</evidence>
<dbReference type="EMBL" id="JAEQBW010000002">
    <property type="protein sequence ID" value="MBK6264639.1"/>
    <property type="molecule type" value="Genomic_DNA"/>
</dbReference>
<comment type="caution">
    <text evidence="8">The sequence shown here is derived from an EMBL/GenBank/DDBJ whole genome shotgun (WGS) entry which is preliminary data.</text>
</comment>
<dbReference type="Pfam" id="PF07681">
    <property type="entry name" value="DoxX"/>
    <property type="match status" value="1"/>
</dbReference>
<keyword evidence="5 7" id="KW-1133">Transmembrane helix</keyword>
<evidence type="ECO:0000256" key="5">
    <source>
        <dbReference type="ARBA" id="ARBA00022989"/>
    </source>
</evidence>
<gene>
    <name evidence="8" type="ORF">JKA74_06280</name>
</gene>
<keyword evidence="3" id="KW-1003">Cell membrane</keyword>
<evidence type="ECO:0000256" key="6">
    <source>
        <dbReference type="ARBA" id="ARBA00023136"/>
    </source>
</evidence>
<keyword evidence="6 7" id="KW-0472">Membrane</keyword>
<dbReference type="InterPro" id="IPR051907">
    <property type="entry name" value="DoxX-like_oxidoreductase"/>
</dbReference>
<keyword evidence="4 7" id="KW-0812">Transmembrane</keyword>
<evidence type="ECO:0000256" key="2">
    <source>
        <dbReference type="ARBA" id="ARBA00006679"/>
    </source>
</evidence>
<dbReference type="AlphaFoldDB" id="A0A935C6Z7"/>
<dbReference type="PANTHER" id="PTHR33452:SF1">
    <property type="entry name" value="INNER MEMBRANE PROTEIN YPHA-RELATED"/>
    <property type="match status" value="1"/>
</dbReference>
<dbReference type="RefSeq" id="WP_201430316.1">
    <property type="nucleotide sequence ID" value="NZ_JAEQBW010000002.1"/>
</dbReference>
<organism evidence="8 9">
    <name type="scientific">Marivirga aurantiaca</name>
    <dbReference type="NCBI Taxonomy" id="2802615"/>
    <lineage>
        <taxon>Bacteria</taxon>
        <taxon>Pseudomonadati</taxon>
        <taxon>Bacteroidota</taxon>
        <taxon>Cytophagia</taxon>
        <taxon>Cytophagales</taxon>
        <taxon>Marivirgaceae</taxon>
        <taxon>Marivirga</taxon>
    </lineage>
</organism>
<name>A0A935C6Z7_9BACT</name>
<evidence type="ECO:0000256" key="4">
    <source>
        <dbReference type="ARBA" id="ARBA00022692"/>
    </source>
</evidence>
<comment type="subcellular location">
    <subcellularLocation>
        <location evidence="1">Cell membrane</location>
        <topology evidence="1">Multi-pass membrane protein</topology>
    </subcellularLocation>
</comment>
<evidence type="ECO:0000313" key="8">
    <source>
        <dbReference type="EMBL" id="MBK6264639.1"/>
    </source>
</evidence>
<proteinExistence type="inferred from homology"/>